<proteinExistence type="predicted"/>
<name>A0ABD4QAC3_MYCTX</name>
<comment type="caution">
    <text evidence="1">The sequence shown here is derived from an EMBL/GenBank/DDBJ whole genome shotgun (WGS) entry which is preliminary data.</text>
</comment>
<reference evidence="1 2" key="1">
    <citation type="submission" date="2021-03" db="EMBL/GenBank/DDBJ databases">
        <title>Whole Genome Sequencing of Mycobacterium tuberculosis clinical isolates from Arunachal Pradesh, India.</title>
        <authorList>
            <person name="Singh S."/>
            <person name="Mudliar S.R."/>
            <person name="Kulsum U."/>
            <person name="Rufai S.B."/>
            <person name="Singh P.K."/>
            <person name="Umpo M."/>
            <person name="Nyori M."/>
        </authorList>
    </citation>
    <scope>NUCLEOTIDE SEQUENCE [LARGE SCALE GENOMIC DNA]</scope>
    <source>
        <strain evidence="1 2">OMICS/BPL/0142/20/SP</strain>
    </source>
</reference>
<evidence type="ECO:0000313" key="1">
    <source>
        <dbReference type="EMBL" id="MBP0685853.1"/>
    </source>
</evidence>
<evidence type="ECO:0008006" key="3">
    <source>
        <dbReference type="Google" id="ProtNLM"/>
    </source>
</evidence>
<sequence length="60" mass="7082">VYTNLNDTDYTILFVARQDNVNDPRVQKFVKIYQNSKAVSDKIAALYLNDNRLYSLPWKK</sequence>
<accession>A0ABD4QAC3</accession>
<dbReference type="EMBL" id="JAGIZI010000645">
    <property type="protein sequence ID" value="MBP0685853.1"/>
    <property type="molecule type" value="Genomic_DNA"/>
</dbReference>
<evidence type="ECO:0000313" key="2">
    <source>
        <dbReference type="Proteomes" id="UP000671119"/>
    </source>
</evidence>
<organism evidence="1 2">
    <name type="scientific">Mycobacterium tuberculosis</name>
    <dbReference type="NCBI Taxonomy" id="1773"/>
    <lineage>
        <taxon>Bacteria</taxon>
        <taxon>Bacillati</taxon>
        <taxon>Actinomycetota</taxon>
        <taxon>Actinomycetes</taxon>
        <taxon>Mycobacteriales</taxon>
        <taxon>Mycobacteriaceae</taxon>
        <taxon>Mycobacterium</taxon>
        <taxon>Mycobacterium tuberculosis complex</taxon>
    </lineage>
</organism>
<protein>
    <recommendedName>
        <fullName evidence="3">Methionine ABC transporter substrate-binding protein</fullName>
    </recommendedName>
</protein>
<dbReference type="AlphaFoldDB" id="A0ABD4QAC3"/>
<dbReference type="Proteomes" id="UP000671119">
    <property type="component" value="Unassembled WGS sequence"/>
</dbReference>
<feature type="non-terminal residue" evidence="1">
    <location>
        <position position="1"/>
    </location>
</feature>
<gene>
    <name evidence="1" type="ORF">J8J21_22670</name>
</gene>
<dbReference type="Gene3D" id="3.40.190.10">
    <property type="entry name" value="Periplasmic binding protein-like II"/>
    <property type="match status" value="1"/>
</dbReference>